<accession>A0A0W8G1R8</accession>
<dbReference type="Pfam" id="PF25601">
    <property type="entry name" value="AAA_lid_14"/>
    <property type="match status" value="1"/>
</dbReference>
<dbReference type="Pfam" id="PF00158">
    <property type="entry name" value="Sigma54_activat"/>
    <property type="match status" value="1"/>
</dbReference>
<evidence type="ECO:0000256" key="7">
    <source>
        <dbReference type="ARBA" id="ARBA00023125"/>
    </source>
</evidence>
<keyword evidence="7 12" id="KW-0238">DNA-binding</keyword>
<evidence type="ECO:0000256" key="5">
    <source>
        <dbReference type="ARBA" id="ARBA00022840"/>
    </source>
</evidence>
<dbReference type="InterPro" id="IPR009057">
    <property type="entry name" value="Homeodomain-like_sf"/>
</dbReference>
<dbReference type="Gene3D" id="3.40.50.2300">
    <property type="match status" value="1"/>
</dbReference>
<dbReference type="Pfam" id="PF00072">
    <property type="entry name" value="Response_reg"/>
    <property type="match status" value="1"/>
</dbReference>
<evidence type="ECO:0000313" key="12">
    <source>
        <dbReference type="EMBL" id="KUG27037.1"/>
    </source>
</evidence>
<dbReference type="PROSITE" id="PS50110">
    <property type="entry name" value="RESPONSE_REGULATORY"/>
    <property type="match status" value="1"/>
</dbReference>
<dbReference type="InterPro" id="IPR058031">
    <property type="entry name" value="AAA_lid_NorR"/>
</dbReference>
<dbReference type="PROSITE" id="PS00676">
    <property type="entry name" value="SIGMA54_INTERACT_2"/>
    <property type="match status" value="1"/>
</dbReference>
<dbReference type="PROSITE" id="PS50045">
    <property type="entry name" value="SIGMA54_INTERACT_4"/>
    <property type="match status" value="1"/>
</dbReference>
<evidence type="ECO:0000256" key="3">
    <source>
        <dbReference type="ARBA" id="ARBA00022553"/>
    </source>
</evidence>
<name>A0A0W8G1R8_9ZZZZ</name>
<dbReference type="AlphaFoldDB" id="A0A0W8G1R8"/>
<dbReference type="InterPro" id="IPR027417">
    <property type="entry name" value="P-loop_NTPase"/>
</dbReference>
<keyword evidence="3" id="KW-0597">Phosphoprotein</keyword>
<dbReference type="SUPFAM" id="SSF52540">
    <property type="entry name" value="P-loop containing nucleoside triphosphate hydrolases"/>
    <property type="match status" value="1"/>
</dbReference>
<evidence type="ECO:0000256" key="1">
    <source>
        <dbReference type="ARBA" id="ARBA00004496"/>
    </source>
</evidence>
<comment type="subcellular location">
    <subcellularLocation>
        <location evidence="1">Cytoplasm</location>
    </subcellularLocation>
</comment>
<dbReference type="GO" id="GO:0000160">
    <property type="term" value="P:phosphorelay signal transduction system"/>
    <property type="evidence" value="ECO:0007669"/>
    <property type="project" value="InterPro"/>
</dbReference>
<dbReference type="FunFam" id="1.10.8.60:FF:000014">
    <property type="entry name" value="DNA-binding transcriptional regulator NtrC"/>
    <property type="match status" value="1"/>
</dbReference>
<dbReference type="CDD" id="cd00009">
    <property type="entry name" value="AAA"/>
    <property type="match status" value="1"/>
</dbReference>
<evidence type="ECO:0000256" key="6">
    <source>
        <dbReference type="ARBA" id="ARBA00023015"/>
    </source>
</evidence>
<dbReference type="SUPFAM" id="SSF52172">
    <property type="entry name" value="CheY-like"/>
    <property type="match status" value="1"/>
</dbReference>
<protein>
    <submittedName>
        <fullName evidence="12">Sigma-54 dependent dna-binding response regulator</fullName>
    </submittedName>
</protein>
<dbReference type="InterPro" id="IPR001789">
    <property type="entry name" value="Sig_transdc_resp-reg_receiver"/>
</dbReference>
<evidence type="ECO:0000256" key="2">
    <source>
        <dbReference type="ARBA" id="ARBA00022490"/>
    </source>
</evidence>
<keyword evidence="8" id="KW-0010">Activator</keyword>
<dbReference type="SMART" id="SM00382">
    <property type="entry name" value="AAA"/>
    <property type="match status" value="1"/>
</dbReference>
<dbReference type="GO" id="GO:0005737">
    <property type="term" value="C:cytoplasm"/>
    <property type="evidence" value="ECO:0007669"/>
    <property type="project" value="UniProtKB-SubCell"/>
</dbReference>
<dbReference type="EMBL" id="LNQE01000372">
    <property type="protein sequence ID" value="KUG27037.1"/>
    <property type="molecule type" value="Genomic_DNA"/>
</dbReference>
<evidence type="ECO:0000256" key="9">
    <source>
        <dbReference type="ARBA" id="ARBA00023163"/>
    </source>
</evidence>
<feature type="domain" description="Response regulatory" evidence="11">
    <location>
        <begin position="6"/>
        <end position="120"/>
    </location>
</feature>
<evidence type="ECO:0000259" key="10">
    <source>
        <dbReference type="PROSITE" id="PS50045"/>
    </source>
</evidence>
<dbReference type="InterPro" id="IPR025943">
    <property type="entry name" value="Sigma_54_int_dom_ATP-bd_2"/>
</dbReference>
<keyword evidence="9" id="KW-0804">Transcription</keyword>
<dbReference type="PROSITE" id="PS00675">
    <property type="entry name" value="SIGMA54_INTERACT_1"/>
    <property type="match status" value="1"/>
</dbReference>
<comment type="caution">
    <text evidence="12">The sequence shown here is derived from an EMBL/GenBank/DDBJ whole genome shotgun (WGS) entry which is preliminary data.</text>
</comment>
<keyword evidence="2" id="KW-0963">Cytoplasm</keyword>
<sequence>MNTNNKILVIDDEAEMLHSSSKVLKMSGYTTYPLQDSTQIEKVLRTETFDLILCDLLMPKMDGYQILTFVKKMHPETPVIIFTAYGTIDRAVECMKAGAFDFIEKPYEAEHLKVVVERALQYSNLYKERNNLIKQLEEKYKFDNIIGKSKAIRSIFEVIKSAAQSDANVFITGESGTGKELIARSIHARSKSQTKPFVPINCGAFPETLFESEIFGHEKGSFTGASEKKIGLLEFANTGTFFLDEVCELPLNLQTKLLRVIQDKKLRRIGGHDLISVDVRFISATNKDAKELLSQKKLREDFYYRLNVINIHIPPLRERIEDVRVLAEYFLPIYAEKAGKNITGFSADVFDALQKYKWPGNVRELENVIERAVAFTDGNEIKLSNLPEQFNSKEKVFYFFNDSSLKQVRQQAIEESEKQYLHFLLNKHNGNITKVADEAGVTTRNVYRLISQYHIDLSLWRSE</sequence>
<dbReference type="PANTHER" id="PTHR32071">
    <property type="entry name" value="TRANSCRIPTIONAL REGULATORY PROTEIN"/>
    <property type="match status" value="1"/>
</dbReference>
<dbReference type="InterPro" id="IPR003593">
    <property type="entry name" value="AAA+_ATPase"/>
</dbReference>
<dbReference type="SUPFAM" id="SSF46689">
    <property type="entry name" value="Homeodomain-like"/>
    <property type="match status" value="1"/>
</dbReference>
<dbReference type="FunFam" id="3.40.50.2300:FF:000018">
    <property type="entry name" value="DNA-binding transcriptional regulator NtrC"/>
    <property type="match status" value="1"/>
</dbReference>
<dbReference type="Gene3D" id="1.10.8.60">
    <property type="match status" value="1"/>
</dbReference>
<dbReference type="PROSITE" id="PS00688">
    <property type="entry name" value="SIGMA54_INTERACT_3"/>
    <property type="match status" value="1"/>
</dbReference>
<keyword evidence="5" id="KW-0067">ATP-binding</keyword>
<dbReference type="InterPro" id="IPR025944">
    <property type="entry name" value="Sigma_54_int_dom_CS"/>
</dbReference>
<dbReference type="Gene3D" id="1.10.10.60">
    <property type="entry name" value="Homeodomain-like"/>
    <property type="match status" value="1"/>
</dbReference>
<feature type="domain" description="Sigma-54 factor interaction" evidence="10">
    <location>
        <begin position="145"/>
        <end position="374"/>
    </location>
</feature>
<dbReference type="InterPro" id="IPR002078">
    <property type="entry name" value="Sigma_54_int"/>
</dbReference>
<dbReference type="GO" id="GO:0006355">
    <property type="term" value="P:regulation of DNA-templated transcription"/>
    <property type="evidence" value="ECO:0007669"/>
    <property type="project" value="InterPro"/>
</dbReference>
<evidence type="ECO:0000256" key="4">
    <source>
        <dbReference type="ARBA" id="ARBA00022741"/>
    </source>
</evidence>
<proteinExistence type="predicted"/>
<dbReference type="FunFam" id="3.40.50.300:FF:000006">
    <property type="entry name" value="DNA-binding transcriptional regulator NtrC"/>
    <property type="match status" value="1"/>
</dbReference>
<keyword evidence="4" id="KW-0547">Nucleotide-binding</keyword>
<dbReference type="InterPro" id="IPR025662">
    <property type="entry name" value="Sigma_54_int_dom_ATP-bd_1"/>
</dbReference>
<gene>
    <name evidence="12" type="ORF">ASZ90_003122</name>
</gene>
<dbReference type="GO" id="GO:0005524">
    <property type="term" value="F:ATP binding"/>
    <property type="evidence" value="ECO:0007669"/>
    <property type="project" value="UniProtKB-KW"/>
</dbReference>
<dbReference type="SMART" id="SM00448">
    <property type="entry name" value="REC"/>
    <property type="match status" value="1"/>
</dbReference>
<reference evidence="12" key="1">
    <citation type="journal article" date="2015" name="Proc. Natl. Acad. Sci. U.S.A.">
        <title>Networks of energetic and metabolic interactions define dynamics in microbial communities.</title>
        <authorList>
            <person name="Embree M."/>
            <person name="Liu J.K."/>
            <person name="Al-Bassam M.M."/>
            <person name="Zengler K."/>
        </authorList>
    </citation>
    <scope>NUCLEOTIDE SEQUENCE</scope>
</reference>
<evidence type="ECO:0000256" key="8">
    <source>
        <dbReference type="ARBA" id="ARBA00023159"/>
    </source>
</evidence>
<evidence type="ECO:0000259" key="11">
    <source>
        <dbReference type="PROSITE" id="PS50110"/>
    </source>
</evidence>
<organism evidence="12">
    <name type="scientific">hydrocarbon metagenome</name>
    <dbReference type="NCBI Taxonomy" id="938273"/>
    <lineage>
        <taxon>unclassified sequences</taxon>
        <taxon>metagenomes</taxon>
        <taxon>ecological metagenomes</taxon>
    </lineage>
</organism>
<dbReference type="InterPro" id="IPR011006">
    <property type="entry name" value="CheY-like_superfamily"/>
</dbReference>
<dbReference type="GO" id="GO:0003677">
    <property type="term" value="F:DNA binding"/>
    <property type="evidence" value="ECO:0007669"/>
    <property type="project" value="UniProtKB-KW"/>
</dbReference>
<dbReference type="Gene3D" id="3.40.50.300">
    <property type="entry name" value="P-loop containing nucleotide triphosphate hydrolases"/>
    <property type="match status" value="1"/>
</dbReference>
<keyword evidence="6" id="KW-0805">Transcription regulation</keyword>